<dbReference type="Pfam" id="PF01031">
    <property type="entry name" value="Dynamin_M"/>
    <property type="match status" value="2"/>
</dbReference>
<dbReference type="Pfam" id="PF02212">
    <property type="entry name" value="GED"/>
    <property type="match status" value="1"/>
</dbReference>
<dbReference type="EMBL" id="BPQB01000066">
    <property type="protein sequence ID" value="GJE96959.1"/>
    <property type="molecule type" value="Genomic_DNA"/>
</dbReference>
<dbReference type="SMART" id="SM00053">
    <property type="entry name" value="DYNc"/>
    <property type="match status" value="1"/>
</dbReference>
<keyword evidence="1" id="KW-0547">Nucleotide-binding</keyword>
<dbReference type="InterPro" id="IPR000375">
    <property type="entry name" value="Dynamin_stalk"/>
</dbReference>
<sequence>MSAGQASSGSILTGTDTEYAQRRKQHLALINQLRAIGAQTELDLPRVAVIGNQSAGKSSLVEAISGINVPRDAGTCTRCPMECRLASAAQPWTCQISIREEFAADGRPCEIVSEQKFGPALHDKAQVELMLRRAQAAVLNPAVVSSKFVGMSLEELRGLKNALEFSRNAVCMDISGPEMTDLAFVDLPGIIQNASAETVQLVEDLVKSHIKGNCLILVTLPMSDDIENQKAMQLAKQVDPSGLRTIGVMTKPDTLPPGSTKARDNWLDVIEGRRFPLKHGYYCTRQPDDDERARGISNAEAREAEMAFFREHSPWSKSSQRQRFGTAQLVANLSRLLTQIIYDTMPKLRSEAAAQLTACLQRLKELPPAITAEPTSFVLTLVTDVCRDVAAYVDGGPDTASLVQQNRRTYAIFKHDIRGTAPPFVPSPSPPSSRAGLARYAAAESDDEDDDGRADFVDLTDSDAELPAPRAPVTLQDVRRHISRSLGKELPGNVPYGAKVSLIREFQTSWELDCRKCFVDVQRAFDATLSKLVQQRFERYHELKGRMLQVVKALLEVQKEVAWERVKDILDREKTPFTQNKHYYQASKDKFLSMYKSARQGNADAIQEPAMKRRKIEGANGSTSAAPAAQKRPGSSHGGATQNTGNKGQAPQAFQYSPPAATAAQPAFGQPSPFGAGAPSNSPAPKSAAPANGAAASSAKSLEDRISDSTVLQKRRLEANQELDEEERRRAEHQALTALAVLGYGSLTLEDLAKLRPPDMYEEELEVMAEVRAYFKVAYKRVIDDVPMAIEDKFLTMFSNRLQEFLLSKLGIGGPNSSARCAAYLAEDPVVVAEREELTGKKKRLEAVQAELLNFGLES</sequence>
<reference evidence="7 8" key="1">
    <citation type="submission" date="2021-08" db="EMBL/GenBank/DDBJ databases">
        <title>Draft Genome Sequence of Phanerochaete sordida strain YK-624.</title>
        <authorList>
            <person name="Mori T."/>
            <person name="Dohra H."/>
            <person name="Suzuki T."/>
            <person name="Kawagishi H."/>
            <person name="Hirai H."/>
        </authorList>
    </citation>
    <scope>NUCLEOTIDE SEQUENCE [LARGE SCALE GENOMIC DNA]</scope>
    <source>
        <strain evidence="7 8">YK-624</strain>
    </source>
</reference>
<dbReference type="GO" id="GO:0005739">
    <property type="term" value="C:mitochondrion"/>
    <property type="evidence" value="ECO:0007669"/>
    <property type="project" value="TreeGrafter"/>
</dbReference>
<dbReference type="Gene3D" id="3.40.50.300">
    <property type="entry name" value="P-loop containing nucleotide triphosphate hydrolases"/>
    <property type="match status" value="1"/>
</dbReference>
<dbReference type="CDD" id="cd08771">
    <property type="entry name" value="DLP_1"/>
    <property type="match status" value="1"/>
</dbReference>
<feature type="compositionally biased region" description="Polar residues" evidence="4">
    <location>
        <begin position="638"/>
        <end position="655"/>
    </location>
</feature>
<feature type="domain" description="Dynamin-type G" evidence="6">
    <location>
        <begin position="41"/>
        <end position="346"/>
    </location>
</feature>
<organism evidence="7 8">
    <name type="scientific">Phanerochaete sordida</name>
    <dbReference type="NCBI Taxonomy" id="48140"/>
    <lineage>
        <taxon>Eukaryota</taxon>
        <taxon>Fungi</taxon>
        <taxon>Dikarya</taxon>
        <taxon>Basidiomycota</taxon>
        <taxon>Agaricomycotina</taxon>
        <taxon>Agaricomycetes</taxon>
        <taxon>Polyporales</taxon>
        <taxon>Phanerochaetaceae</taxon>
        <taxon>Phanerochaete</taxon>
    </lineage>
</organism>
<feature type="compositionally biased region" description="Acidic residues" evidence="4">
    <location>
        <begin position="444"/>
        <end position="453"/>
    </location>
</feature>
<dbReference type="GO" id="GO:0048312">
    <property type="term" value="P:intracellular distribution of mitochondria"/>
    <property type="evidence" value="ECO:0007669"/>
    <property type="project" value="TreeGrafter"/>
</dbReference>
<dbReference type="InterPro" id="IPR027417">
    <property type="entry name" value="P-loop_NTPase"/>
</dbReference>
<dbReference type="GO" id="GO:0008017">
    <property type="term" value="F:microtubule binding"/>
    <property type="evidence" value="ECO:0007669"/>
    <property type="project" value="TreeGrafter"/>
</dbReference>
<protein>
    <submittedName>
        <fullName evidence="7">Dynamin domain-conaining protein</fullName>
    </submittedName>
</protein>
<dbReference type="PANTHER" id="PTHR11566:SF21">
    <property type="entry name" value="DYNAMIN RELATED PROTEIN 1, ISOFORM A"/>
    <property type="match status" value="1"/>
</dbReference>
<evidence type="ECO:0000259" key="5">
    <source>
        <dbReference type="PROSITE" id="PS51388"/>
    </source>
</evidence>
<accession>A0A9P3GMH7</accession>
<feature type="region of interest" description="Disordered" evidence="4">
    <location>
        <begin position="617"/>
        <end position="707"/>
    </location>
</feature>
<evidence type="ECO:0000256" key="4">
    <source>
        <dbReference type="SAM" id="MobiDB-lite"/>
    </source>
</evidence>
<dbReference type="OrthoDB" id="5061070at2759"/>
<keyword evidence="2" id="KW-0342">GTP-binding</keyword>
<dbReference type="GO" id="GO:0003924">
    <property type="term" value="F:GTPase activity"/>
    <property type="evidence" value="ECO:0007669"/>
    <property type="project" value="InterPro"/>
</dbReference>
<dbReference type="InterPro" id="IPR003130">
    <property type="entry name" value="GED"/>
</dbReference>
<dbReference type="PANTHER" id="PTHR11566">
    <property type="entry name" value="DYNAMIN"/>
    <property type="match status" value="1"/>
</dbReference>
<evidence type="ECO:0000313" key="8">
    <source>
        <dbReference type="Proteomes" id="UP000703269"/>
    </source>
</evidence>
<evidence type="ECO:0000256" key="1">
    <source>
        <dbReference type="ARBA" id="ARBA00022741"/>
    </source>
</evidence>
<comment type="caution">
    <text evidence="7">The sequence shown here is derived from an EMBL/GenBank/DDBJ whole genome shotgun (WGS) entry which is preliminary data.</text>
</comment>
<feature type="domain" description="GED" evidence="5">
    <location>
        <begin position="764"/>
        <end position="859"/>
    </location>
</feature>
<feature type="compositionally biased region" description="Low complexity" evidence="4">
    <location>
        <begin position="671"/>
        <end position="700"/>
    </location>
</feature>
<keyword evidence="3" id="KW-0175">Coiled coil</keyword>
<evidence type="ECO:0000259" key="6">
    <source>
        <dbReference type="PROSITE" id="PS51718"/>
    </source>
</evidence>
<evidence type="ECO:0000256" key="3">
    <source>
        <dbReference type="SAM" id="Coils"/>
    </source>
</evidence>
<dbReference type="PROSITE" id="PS51388">
    <property type="entry name" value="GED"/>
    <property type="match status" value="1"/>
</dbReference>
<name>A0A9P3GMH7_9APHY</name>
<dbReference type="SUPFAM" id="SSF52540">
    <property type="entry name" value="P-loop containing nucleoside triphosphate hydrolases"/>
    <property type="match status" value="1"/>
</dbReference>
<keyword evidence="8" id="KW-1185">Reference proteome</keyword>
<dbReference type="AlphaFoldDB" id="A0A9P3GMH7"/>
<feature type="region of interest" description="Disordered" evidence="4">
    <location>
        <begin position="421"/>
        <end position="453"/>
    </location>
</feature>
<dbReference type="InterPro" id="IPR020850">
    <property type="entry name" value="GED_dom"/>
</dbReference>
<dbReference type="InterPro" id="IPR045063">
    <property type="entry name" value="Dynamin_N"/>
</dbReference>
<dbReference type="PROSITE" id="PS51718">
    <property type="entry name" value="G_DYNAMIN_2"/>
    <property type="match status" value="1"/>
</dbReference>
<feature type="coiled-coil region" evidence="3">
    <location>
        <begin position="709"/>
        <end position="736"/>
    </location>
</feature>
<dbReference type="InterPro" id="IPR030381">
    <property type="entry name" value="G_DYNAMIN_dom"/>
</dbReference>
<dbReference type="GO" id="GO:0016559">
    <property type="term" value="P:peroxisome fission"/>
    <property type="evidence" value="ECO:0007669"/>
    <property type="project" value="TreeGrafter"/>
</dbReference>
<dbReference type="GO" id="GO:0006897">
    <property type="term" value="P:endocytosis"/>
    <property type="evidence" value="ECO:0007669"/>
    <property type="project" value="TreeGrafter"/>
</dbReference>
<dbReference type="GO" id="GO:0016020">
    <property type="term" value="C:membrane"/>
    <property type="evidence" value="ECO:0007669"/>
    <property type="project" value="TreeGrafter"/>
</dbReference>
<dbReference type="InterPro" id="IPR022812">
    <property type="entry name" value="Dynamin"/>
</dbReference>
<dbReference type="GO" id="GO:0005525">
    <property type="term" value="F:GTP binding"/>
    <property type="evidence" value="ECO:0007669"/>
    <property type="project" value="InterPro"/>
</dbReference>
<dbReference type="InterPro" id="IPR001401">
    <property type="entry name" value="Dynamin_GTPase"/>
</dbReference>
<evidence type="ECO:0000256" key="2">
    <source>
        <dbReference type="ARBA" id="ARBA00023134"/>
    </source>
</evidence>
<evidence type="ECO:0000313" key="7">
    <source>
        <dbReference type="EMBL" id="GJE96959.1"/>
    </source>
</evidence>
<dbReference type="GO" id="GO:0000266">
    <property type="term" value="P:mitochondrial fission"/>
    <property type="evidence" value="ECO:0007669"/>
    <property type="project" value="TreeGrafter"/>
</dbReference>
<dbReference type="Gene3D" id="1.20.120.1240">
    <property type="entry name" value="Dynamin, middle domain"/>
    <property type="match status" value="1"/>
</dbReference>
<dbReference type="Proteomes" id="UP000703269">
    <property type="component" value="Unassembled WGS sequence"/>
</dbReference>
<gene>
    <name evidence="7" type="ORF">PsYK624_131690</name>
</gene>
<proteinExistence type="predicted"/>
<dbReference type="Pfam" id="PF00350">
    <property type="entry name" value="Dynamin_N"/>
    <property type="match status" value="1"/>
</dbReference>
<dbReference type="PRINTS" id="PR00195">
    <property type="entry name" value="DYNAMIN"/>
</dbReference>
<dbReference type="GO" id="GO:0005874">
    <property type="term" value="C:microtubule"/>
    <property type="evidence" value="ECO:0007669"/>
    <property type="project" value="TreeGrafter"/>
</dbReference>